<dbReference type="GeneTree" id="ENSGT00390000000705"/>
<dbReference type="OMA" id="LRLPWIC"/>
<dbReference type="Ensembl" id="ENSSMRT00000002832.1">
    <property type="protein sequence ID" value="ENSSMRP00000002367.1"/>
    <property type="gene ID" value="ENSSMRG00000002032.1"/>
</dbReference>
<proteinExistence type="predicted"/>
<evidence type="ECO:0000313" key="3">
    <source>
        <dbReference type="Proteomes" id="UP000694421"/>
    </source>
</evidence>
<keyword evidence="3" id="KW-1185">Reference proteome</keyword>
<dbReference type="GO" id="GO:0036297">
    <property type="term" value="P:interstrand cross-link repair"/>
    <property type="evidence" value="ECO:0007669"/>
    <property type="project" value="InterPro"/>
</dbReference>
<dbReference type="GO" id="GO:0005654">
    <property type="term" value="C:nucleoplasm"/>
    <property type="evidence" value="ECO:0007669"/>
    <property type="project" value="Ensembl"/>
</dbReference>
<dbReference type="GO" id="GO:0000785">
    <property type="term" value="C:chromatin"/>
    <property type="evidence" value="ECO:0007669"/>
    <property type="project" value="Ensembl"/>
</dbReference>
<reference evidence="2" key="1">
    <citation type="submission" date="2025-08" db="UniProtKB">
        <authorList>
            <consortium name="Ensembl"/>
        </authorList>
    </citation>
    <scope>IDENTIFICATION</scope>
</reference>
<dbReference type="Proteomes" id="UP000694421">
    <property type="component" value="Unplaced"/>
</dbReference>
<dbReference type="Gene3D" id="1.25.40.480">
    <property type="match status" value="1"/>
</dbReference>
<accession>A0A8D0DJI8</accession>
<organism evidence="2 3">
    <name type="scientific">Salvator merianae</name>
    <name type="common">Argentine black and white tegu</name>
    <name type="synonym">Tupinambis merianae</name>
    <dbReference type="NCBI Taxonomy" id="96440"/>
    <lineage>
        <taxon>Eukaryota</taxon>
        <taxon>Metazoa</taxon>
        <taxon>Chordata</taxon>
        <taxon>Craniata</taxon>
        <taxon>Vertebrata</taxon>
        <taxon>Euteleostomi</taxon>
        <taxon>Lepidosauria</taxon>
        <taxon>Squamata</taxon>
        <taxon>Bifurcata</taxon>
        <taxon>Unidentata</taxon>
        <taxon>Episquamata</taxon>
        <taxon>Laterata</taxon>
        <taxon>Teiioidea</taxon>
        <taxon>Teiidae</taxon>
        <taxon>Salvator</taxon>
    </lineage>
</organism>
<protein>
    <submittedName>
        <fullName evidence="2">FA complementation group E</fullName>
    </submittedName>
</protein>
<sequence>MDSPLLPWFQRLDKSSRRLLCTLMSGHWGALAAFRTLQHSQDGEELRQGFSWYSFTENLCSQQPVLKGPEKTLVLKPVLLLLPVLCQRNLFSLLLTVWSTIPKDCLRCLLKASGENPNPDPWVQRLRDLLQAGLQEKSSLRPVLLSDACKQQLKGICQKIMTHGFCKPSLESKLSWYVNKPDLCLVPGEDASGSDSQIRKNKKVAKEPLEGGVEAKRPKLDPELNTDISESCAVLQEVDATDNDDKFMMEVTGNEDIHNLDNDLCQSPLNKEGVEKQNVSQSLQQDTADEVPDFIKEHVSKLKELLQTHFEHSNGTAPPELQILNECTPSQLESLCSLLHLSTCPENELLHFCTWILSLSPDLGYSNAAVLAEKVFLPRILSLTEPPSWALTTGLMMFCSKYARPVCCTLISSIVQAPKKGLEQMKLVWKLIEECLEPDYVKLVFSHIIKMPWTEDILTVVHALLGRQVELPTELFNKLVLNLCQVSQEFTTSMHYAKLVLTLLTKYQSNITIAQQQRLSCAVDLNKTILKKPLQVALKKVISR</sequence>
<feature type="domain" description="Fanconi Anaemia group E protein C-terminal" evidence="1">
    <location>
        <begin position="290"/>
        <end position="540"/>
    </location>
</feature>
<dbReference type="GO" id="GO:0005813">
    <property type="term" value="C:centrosome"/>
    <property type="evidence" value="ECO:0007669"/>
    <property type="project" value="Ensembl"/>
</dbReference>
<evidence type="ECO:0000313" key="2">
    <source>
        <dbReference type="Ensembl" id="ENSSMRP00000002367.1"/>
    </source>
</evidence>
<dbReference type="GO" id="GO:0043240">
    <property type="term" value="C:Fanconi anaemia nuclear complex"/>
    <property type="evidence" value="ECO:0007669"/>
    <property type="project" value="Ensembl"/>
</dbReference>
<dbReference type="InterPro" id="IPR021025">
    <property type="entry name" value="Fanconi_anaemia_gr_E_prot_C"/>
</dbReference>
<name>A0A8D0DJI8_SALMN</name>
<dbReference type="PANTHER" id="PTHR32094">
    <property type="entry name" value="FANCONI ANEMIA GROUP E PROTEIN"/>
    <property type="match status" value="1"/>
</dbReference>
<dbReference type="Pfam" id="PF11510">
    <property type="entry name" value="FA_FANCE"/>
    <property type="match status" value="1"/>
</dbReference>
<dbReference type="PANTHER" id="PTHR32094:SF5">
    <property type="entry name" value="FANCONI ANEMIA GROUP E PROTEIN"/>
    <property type="match status" value="1"/>
</dbReference>
<evidence type="ECO:0000259" key="1">
    <source>
        <dbReference type="Pfam" id="PF11510"/>
    </source>
</evidence>
<reference evidence="2" key="2">
    <citation type="submission" date="2025-09" db="UniProtKB">
        <authorList>
            <consortium name="Ensembl"/>
        </authorList>
    </citation>
    <scope>IDENTIFICATION</scope>
</reference>
<dbReference type="AlphaFoldDB" id="A0A8D0DJI8"/>
<dbReference type="CDD" id="cd07439">
    <property type="entry name" value="FANCE_c-term"/>
    <property type="match status" value="1"/>
</dbReference>
<dbReference type="InterPro" id="IPR039685">
    <property type="entry name" value="FANCE"/>
</dbReference>